<keyword evidence="2" id="KW-1185">Reference proteome</keyword>
<dbReference type="RefSeq" id="YP_453637.1">
    <property type="nucleotide sequence ID" value="NC_007710.1"/>
</dbReference>
<reference evidence="2" key="2">
    <citation type="journal article" date="2006" name="J. Gen. Plant Pathol.">
        <title>Sequence analysis of the genome of OP2, a lytic bacteriophage of Xanthomonas oryzae pv. oryzae..</title>
        <authorList>
            <person name="Inoue Y."/>
            <person name="Matsuura T."/>
            <person name="Ohara T."/>
            <person name="Azegami K."/>
        </authorList>
    </citation>
    <scope>NUCLEOTIDE SEQUENCE [LARGE SCALE GENOMIC DNA]</scope>
</reference>
<dbReference type="KEGG" id="vg:5142562"/>
<evidence type="ECO:0000313" key="2">
    <source>
        <dbReference type="Proteomes" id="UP000001238"/>
    </source>
</evidence>
<proteinExistence type="predicted"/>
<dbReference type="Proteomes" id="UP000001238">
    <property type="component" value="Segment"/>
</dbReference>
<dbReference type="EMBL" id="AP008986">
    <property type="protein sequence ID" value="BAE72784.1"/>
    <property type="molecule type" value="Genomic_DNA"/>
</dbReference>
<name>Q2NPB2_9CAUD</name>
<dbReference type="GeneID" id="5142562"/>
<protein>
    <submittedName>
        <fullName evidence="1">Uncharacterized protein</fullName>
    </submittedName>
</protein>
<evidence type="ECO:0000313" key="1">
    <source>
        <dbReference type="EMBL" id="BAE72784.1"/>
    </source>
</evidence>
<organism evidence="1 2">
    <name type="scientific">Xanthomonas phage OP2</name>
    <dbReference type="NCBI Taxonomy" id="331627"/>
    <lineage>
        <taxon>Viruses</taxon>
        <taxon>Duplodnaviria</taxon>
        <taxon>Heunggongvirae</taxon>
        <taxon>Uroviricota</taxon>
        <taxon>Caudoviricetes</taxon>
        <taxon>Kantovirinae</taxon>
        <taxon>Tsukubavirus</taxon>
        <taxon>Tsukubavirus OP2</taxon>
    </lineage>
</organism>
<accession>Q2NPB2</accession>
<reference evidence="1 2" key="1">
    <citation type="journal article" date="2006" name="J. Gen. Plant Pathol.">
        <title>Sequence analysis of the genome of OP2, a lytic bacteriophage of Xanthomonas oryzae pv. oryzae.</title>
        <authorList>
            <person name="Inoue Y."/>
            <person name="Matsuura T."/>
            <person name="Ohara T."/>
            <person name="Azegami K."/>
        </authorList>
    </citation>
    <scope>NUCLEOTIDE SEQUENCE [LARGE SCALE GENOMIC DNA]</scope>
</reference>
<sequence>MTAILGDRHVSTRLKSPAELAARAFCALTDVAFDDLGPVGRARILADMQVVLRAAVGSCDEPHDLPRLDREAPETIYLQVDIDADATARDVSFPHAVDGVTWSDEPIGGLEVRYIRADFCAGQND</sequence>